<dbReference type="EMBL" id="CP022315">
    <property type="protein sequence ID" value="ASK64161.1"/>
    <property type="molecule type" value="Genomic_DNA"/>
</dbReference>
<feature type="transmembrane region" description="Helical" evidence="9">
    <location>
        <begin position="357"/>
        <end position="379"/>
    </location>
</feature>
<dbReference type="GO" id="GO:0005886">
    <property type="term" value="C:plasma membrane"/>
    <property type="evidence" value="ECO:0007669"/>
    <property type="project" value="UniProtKB-SubCell"/>
</dbReference>
<sequence length="472" mass="50557">MQQTLSPIKAFSLLFLSIAVVITGIVIIDAPTSIVLIAAGTLVIIFSLVWGIKWDDIEKDILASLHAMFKPILILLAVGMLIGSWLLSGTIPVLIYYGLMILTPAIFLFAAVFICSLMSIMAGTSWGTIGTVGVALMGISVGLGIPPSYTAGAIVVGAMFGDKLSPLSDTTVMASAVTDVPLVEHIKHMLYTTIPGYIISVILYIILGIQFSGQDINKENIDVIMSTLNEAFNLNLILILPPFIVLFLIFKRKPTLPVFGAGILLGCMLAVLFQGSGALEVANALNGGFTDSTGVKVVDEMLQRGGLNSMLETTALLIAAAFFGAPLRTSGVITVILEKIIEVTEQGKTMMMSSLTVHGLLFMITGSYYVTFAVLGPMLKTLYDQYGLHRKNLSRTMEDTGTTLSPLIPWGVTGAFCASTLQTPVSQYALYAPMTYLAIVFAIIYIFTGYGIAKAPQSGKQNAYKERSSKSM</sequence>
<dbReference type="OrthoDB" id="9762978at2"/>
<evidence type="ECO:0000256" key="6">
    <source>
        <dbReference type="ARBA" id="ARBA00022989"/>
    </source>
</evidence>
<evidence type="ECO:0000313" key="11">
    <source>
        <dbReference type="EMBL" id="ASK64161.1"/>
    </source>
</evidence>
<dbReference type="Proteomes" id="UP000198312">
    <property type="component" value="Chromosome"/>
</dbReference>
<feature type="transmembrane region" description="Helical" evidence="9">
    <location>
        <begin position="232"/>
        <end position="250"/>
    </location>
</feature>
<evidence type="ECO:0000256" key="8">
    <source>
        <dbReference type="ARBA" id="ARBA00038435"/>
    </source>
</evidence>
<reference evidence="11 12" key="1">
    <citation type="submission" date="2017-07" db="EMBL/GenBank/DDBJ databases">
        <title>Virgibacillus sp. LM2416.</title>
        <authorList>
            <person name="Tak E.J."/>
            <person name="Bae J.-W."/>
        </authorList>
    </citation>
    <scope>NUCLEOTIDE SEQUENCE [LARGE SCALE GENOMIC DNA]</scope>
    <source>
        <strain evidence="11 12">LM2416</strain>
    </source>
</reference>
<evidence type="ECO:0000256" key="1">
    <source>
        <dbReference type="ARBA" id="ARBA00004651"/>
    </source>
</evidence>
<dbReference type="InterPro" id="IPR018461">
    <property type="entry name" value="Na/H_Antiport_NhaC-like_C"/>
</dbReference>
<keyword evidence="5 9" id="KW-0812">Transmembrane</keyword>
<dbReference type="AlphaFoldDB" id="A0A220U8G2"/>
<protein>
    <submittedName>
        <fullName evidence="11">Na+/H+ antiporter NhaC</fullName>
    </submittedName>
</protein>
<evidence type="ECO:0000313" key="12">
    <source>
        <dbReference type="Proteomes" id="UP000198312"/>
    </source>
</evidence>
<dbReference type="Pfam" id="PF03553">
    <property type="entry name" value="Na_H_antiporter"/>
    <property type="match status" value="1"/>
</dbReference>
<feature type="transmembrane region" description="Helical" evidence="9">
    <location>
        <begin position="134"/>
        <end position="160"/>
    </location>
</feature>
<keyword evidence="7 9" id="KW-0472">Membrane</keyword>
<keyword evidence="12" id="KW-1185">Reference proteome</keyword>
<feature type="transmembrane region" description="Helical" evidence="9">
    <location>
        <begin position="256"/>
        <end position="273"/>
    </location>
</feature>
<feature type="transmembrane region" description="Helical" evidence="9">
    <location>
        <begin position="189"/>
        <end position="211"/>
    </location>
</feature>
<evidence type="ECO:0000256" key="5">
    <source>
        <dbReference type="ARBA" id="ARBA00022692"/>
    </source>
</evidence>
<dbReference type="NCBIfam" id="TIGR00931">
    <property type="entry name" value="antiport_nhaC"/>
    <property type="match status" value="1"/>
</dbReference>
<feature type="transmembrane region" description="Helical" evidence="9">
    <location>
        <begin position="428"/>
        <end position="453"/>
    </location>
</feature>
<comment type="similarity">
    <text evidence="8">Belongs to the NhaC Na(+)/H(+) (TC 2.A.35) antiporter family.</text>
</comment>
<evidence type="ECO:0000259" key="10">
    <source>
        <dbReference type="Pfam" id="PF03553"/>
    </source>
</evidence>
<dbReference type="RefSeq" id="WP_089063419.1">
    <property type="nucleotide sequence ID" value="NZ_CP022315.1"/>
</dbReference>
<proteinExistence type="inferred from homology"/>
<feature type="transmembrane region" description="Helical" evidence="9">
    <location>
        <begin position="34"/>
        <end position="52"/>
    </location>
</feature>
<comment type="subcellular location">
    <subcellularLocation>
        <location evidence="1">Cell membrane</location>
        <topology evidence="1">Multi-pass membrane protein</topology>
    </subcellularLocation>
</comment>
<accession>A0A220U8G2</accession>
<evidence type="ECO:0000256" key="7">
    <source>
        <dbReference type="ARBA" id="ARBA00023136"/>
    </source>
</evidence>
<keyword evidence="3" id="KW-0050">Antiport</keyword>
<dbReference type="KEGG" id="vil:CFK37_19400"/>
<dbReference type="PANTHER" id="PTHR33451:SF3">
    <property type="entry name" value="MALATE-2H(+)_NA(+)-LACTATE ANTIPORTER"/>
    <property type="match status" value="1"/>
</dbReference>
<dbReference type="InterPro" id="IPR052180">
    <property type="entry name" value="NhaC_Na-H+_Antiporter"/>
</dbReference>
<dbReference type="GO" id="GO:0015297">
    <property type="term" value="F:antiporter activity"/>
    <property type="evidence" value="ECO:0007669"/>
    <property type="project" value="UniProtKB-KW"/>
</dbReference>
<feature type="domain" description="Na+/H+ antiporter NhaC-like C-terminal" evidence="10">
    <location>
        <begin position="157"/>
        <end position="449"/>
    </location>
</feature>
<organism evidence="11 12">
    <name type="scientific">Virgibacillus phasianinus</name>
    <dbReference type="NCBI Taxonomy" id="2017483"/>
    <lineage>
        <taxon>Bacteria</taxon>
        <taxon>Bacillati</taxon>
        <taxon>Bacillota</taxon>
        <taxon>Bacilli</taxon>
        <taxon>Bacillales</taxon>
        <taxon>Bacillaceae</taxon>
        <taxon>Virgibacillus</taxon>
    </lineage>
</organism>
<keyword evidence="4" id="KW-1003">Cell membrane</keyword>
<keyword evidence="2" id="KW-0813">Transport</keyword>
<keyword evidence="6 9" id="KW-1133">Transmembrane helix</keyword>
<name>A0A220U8G2_9BACI</name>
<dbReference type="PANTHER" id="PTHR33451">
    <property type="entry name" value="MALATE-2H(+)/NA(+)-LACTATE ANTIPORTER"/>
    <property type="match status" value="1"/>
</dbReference>
<feature type="transmembrane region" description="Helical" evidence="9">
    <location>
        <begin position="314"/>
        <end position="337"/>
    </location>
</feature>
<feature type="transmembrane region" description="Helical" evidence="9">
    <location>
        <begin position="72"/>
        <end position="95"/>
    </location>
</feature>
<evidence type="ECO:0000256" key="2">
    <source>
        <dbReference type="ARBA" id="ARBA00022448"/>
    </source>
</evidence>
<evidence type="ECO:0000256" key="4">
    <source>
        <dbReference type="ARBA" id="ARBA00022475"/>
    </source>
</evidence>
<feature type="transmembrane region" description="Helical" evidence="9">
    <location>
        <begin position="101"/>
        <end position="122"/>
    </location>
</feature>
<feature type="transmembrane region" description="Helical" evidence="9">
    <location>
        <begin position="7"/>
        <end position="28"/>
    </location>
</feature>
<evidence type="ECO:0000256" key="3">
    <source>
        <dbReference type="ARBA" id="ARBA00022449"/>
    </source>
</evidence>
<evidence type="ECO:0000256" key="9">
    <source>
        <dbReference type="SAM" id="Phobius"/>
    </source>
</evidence>
<dbReference type="InterPro" id="IPR004770">
    <property type="entry name" value="Na/H_antiport_NhaC"/>
</dbReference>
<gene>
    <name evidence="11" type="primary">nhaC</name>
    <name evidence="11" type="ORF">CFK37_19400</name>
</gene>